<dbReference type="EMBL" id="QTJV01000004">
    <property type="protein sequence ID" value="RFM34426.1"/>
    <property type="molecule type" value="Genomic_DNA"/>
</dbReference>
<dbReference type="Proteomes" id="UP000261174">
    <property type="component" value="Unassembled WGS sequence"/>
</dbReference>
<reference evidence="2 3" key="1">
    <citation type="submission" date="2018-08" db="EMBL/GenBank/DDBJ databases">
        <title>Chitinophaga sp. K20C18050901, a novel bacterium isolated from forest soil.</title>
        <authorList>
            <person name="Wang C."/>
        </authorList>
    </citation>
    <scope>NUCLEOTIDE SEQUENCE [LARGE SCALE GENOMIC DNA]</scope>
    <source>
        <strain evidence="2 3">K20C18050901</strain>
    </source>
</reference>
<keyword evidence="1" id="KW-1133">Transmembrane helix</keyword>
<sequence>MFQQFKNIESAFKHIKLFTAVVIVATVIINCYTVYKSYLYAGEAQQRVFVIVNGKAIQAVAASRKDNVAIEAVDHIKVFHNLFFSLTPDEKAIQASLSKSMYLADKSAKDQYDDLKEAGYYDQVVSGNISQEVTCDSVHVDVNQHPYPFRFYGKLKIVRPTSTVIRNLVTNGLIRDLNTRTENNPHGFLIERWNIVDNTDLTVKQK</sequence>
<accession>A0A3E1P2L3</accession>
<feature type="transmembrane region" description="Helical" evidence="1">
    <location>
        <begin position="15"/>
        <end position="35"/>
    </location>
</feature>
<dbReference type="RefSeq" id="WP_116854010.1">
    <property type="nucleotide sequence ID" value="NZ_QTJV01000004.1"/>
</dbReference>
<dbReference type="InterPro" id="IPR022276">
    <property type="entry name" value="Conjug_transposon_TraK"/>
</dbReference>
<dbReference type="OrthoDB" id="1039148at2"/>
<keyword evidence="3" id="KW-1185">Reference proteome</keyword>
<dbReference type="AlphaFoldDB" id="A0A3E1P2L3"/>
<evidence type="ECO:0000256" key="1">
    <source>
        <dbReference type="SAM" id="Phobius"/>
    </source>
</evidence>
<evidence type="ECO:0000313" key="3">
    <source>
        <dbReference type="Proteomes" id="UP000261174"/>
    </source>
</evidence>
<keyword evidence="1" id="KW-0472">Membrane</keyword>
<comment type="caution">
    <text evidence="2">The sequence shown here is derived from an EMBL/GenBank/DDBJ whole genome shotgun (WGS) entry which is preliminary data.</text>
</comment>
<organism evidence="2 3">
    <name type="scientific">Chitinophaga silvisoli</name>
    <dbReference type="NCBI Taxonomy" id="2291814"/>
    <lineage>
        <taxon>Bacteria</taxon>
        <taxon>Pseudomonadati</taxon>
        <taxon>Bacteroidota</taxon>
        <taxon>Chitinophagia</taxon>
        <taxon>Chitinophagales</taxon>
        <taxon>Chitinophagaceae</taxon>
        <taxon>Chitinophaga</taxon>
    </lineage>
</organism>
<gene>
    <name evidence="2" type="primary">traK</name>
    <name evidence="2" type="ORF">DXN04_14185</name>
</gene>
<name>A0A3E1P2L3_9BACT</name>
<keyword evidence="1" id="KW-0812">Transmembrane</keyword>
<evidence type="ECO:0000313" key="2">
    <source>
        <dbReference type="EMBL" id="RFM34426.1"/>
    </source>
</evidence>
<dbReference type="NCBIfam" id="TIGR03781">
    <property type="entry name" value="Bac_Flav_CT_K"/>
    <property type="match status" value="1"/>
</dbReference>
<proteinExistence type="predicted"/>
<protein>
    <submittedName>
        <fullName evidence="2">Conjugative transposon protein TraK</fullName>
    </submittedName>
</protein>